<keyword evidence="1" id="KW-0012">Acyltransferase</keyword>
<dbReference type="Gene3D" id="3.40.50.1820">
    <property type="entry name" value="alpha/beta hydrolase"/>
    <property type="match status" value="1"/>
</dbReference>
<gene>
    <name evidence="1" type="ORF">LCB40_03560</name>
</gene>
<name>A0A916VGZ0_9LACO</name>
<protein>
    <submittedName>
        <fullName evidence="1">Acyltransferase</fullName>
    </submittedName>
</protein>
<evidence type="ECO:0000313" key="2">
    <source>
        <dbReference type="Proteomes" id="UP000677218"/>
    </source>
</evidence>
<proteinExistence type="predicted"/>
<dbReference type="Pfam" id="PF06028">
    <property type="entry name" value="DUF915"/>
    <property type="match status" value="1"/>
</dbReference>
<sequence>MSQRRRSKTSPVIMIPGSSATVNRFNGLVNELNKNRRVKHSLLKVQVDTDGKLEYSGSINRNDREPIIVIGFENNHDGYSNIKKQAAWLDDAFYQLTNDYHFHKFKAFGHSNGGLVWTYWLEHYYSGYSSEIKMKRLMTLGSPYNFKESSIKMKTQMFSDFLKYKKRLPSDLVVYSLLGGKTYTSDGLVPEGSVLAAKYIFQNQVKSYTAINITGTDAQHSSLPQNKQVVQLIKQYLLDKPNDNAKLHLKIKDK</sequence>
<accession>A0A916VGZ0</accession>
<keyword evidence="2" id="KW-1185">Reference proteome</keyword>
<reference evidence="1" key="1">
    <citation type="submission" date="2020-08" db="EMBL/GenBank/DDBJ databases">
        <title>Taxonomic study for Lactobacillus species isolated from hardwood bark.</title>
        <authorList>
            <person name="Tohno M."/>
            <person name="Tanizawa Y."/>
        </authorList>
    </citation>
    <scope>NUCLEOTIDE SEQUENCE</scope>
    <source>
        <strain evidence="1">B40</strain>
    </source>
</reference>
<keyword evidence="1" id="KW-0808">Transferase</keyword>
<dbReference type="InterPro" id="IPR029058">
    <property type="entry name" value="AB_hydrolase_fold"/>
</dbReference>
<dbReference type="InterPro" id="IPR010315">
    <property type="entry name" value="DUF915_hydro-like"/>
</dbReference>
<dbReference type="EMBL" id="BMAY01000002">
    <property type="protein sequence ID" value="GFZ26476.1"/>
    <property type="molecule type" value="Genomic_DNA"/>
</dbReference>
<organism evidence="1 2">
    <name type="scientific">Lactobacillus corticis</name>
    <dbReference type="NCBI Taxonomy" id="2201249"/>
    <lineage>
        <taxon>Bacteria</taxon>
        <taxon>Bacillati</taxon>
        <taxon>Bacillota</taxon>
        <taxon>Bacilli</taxon>
        <taxon>Lactobacillales</taxon>
        <taxon>Lactobacillaceae</taxon>
        <taxon>Lactobacillus</taxon>
    </lineage>
</organism>
<evidence type="ECO:0000313" key="1">
    <source>
        <dbReference type="EMBL" id="GFZ26476.1"/>
    </source>
</evidence>
<dbReference type="AlphaFoldDB" id="A0A916VGZ0"/>
<dbReference type="Proteomes" id="UP000677218">
    <property type="component" value="Unassembled WGS sequence"/>
</dbReference>
<dbReference type="SUPFAM" id="SSF53474">
    <property type="entry name" value="alpha/beta-Hydrolases"/>
    <property type="match status" value="1"/>
</dbReference>
<comment type="caution">
    <text evidence="1">The sequence shown here is derived from an EMBL/GenBank/DDBJ whole genome shotgun (WGS) entry which is preliminary data.</text>
</comment>
<dbReference type="GO" id="GO:0016746">
    <property type="term" value="F:acyltransferase activity"/>
    <property type="evidence" value="ECO:0007669"/>
    <property type="project" value="UniProtKB-KW"/>
</dbReference>